<dbReference type="InterPro" id="IPR002347">
    <property type="entry name" value="SDR_fam"/>
</dbReference>
<dbReference type="OrthoDB" id="1393670at2759"/>
<proteinExistence type="inferred from homology"/>
<dbReference type="PROSITE" id="PS00061">
    <property type="entry name" value="ADH_SHORT"/>
    <property type="match status" value="1"/>
</dbReference>
<dbReference type="InterPro" id="IPR020904">
    <property type="entry name" value="Sc_DH/Rdtase_CS"/>
</dbReference>
<keyword evidence="6" id="KW-1185">Reference proteome</keyword>
<sequence>MEISFTGLKALVTGAGRGIGRDVAKMLSKCGATTYALSRTEEHLNTLVAECPEIQPVVCDLSDWDKTRSTVTSLGPIDLLVNNAALAVNNPFLEARKEDFERLFNVNLYSVVNVSQVVAKRMIEDKRKGSIVNVSSQSSLIGLKDHAVYSSSKGALDALTRVMAVELGPFGIRVNNVHPTVVLTDMGIKDWSDPVKAAPLLNRMPLGKFAEVEDVVYTILFLLSDKSMSTTGSNHPVDGGILCC</sequence>
<dbReference type="Pfam" id="PF13561">
    <property type="entry name" value="adh_short_C2"/>
    <property type="match status" value="1"/>
</dbReference>
<evidence type="ECO:0000313" key="6">
    <source>
        <dbReference type="Proteomes" id="UP000597762"/>
    </source>
</evidence>
<accession>A0A812BY07</accession>
<keyword evidence="3" id="KW-0521">NADP</keyword>
<dbReference type="GO" id="GO:0004090">
    <property type="term" value="F:carbonyl reductase (NADPH) activity"/>
    <property type="evidence" value="ECO:0007669"/>
    <property type="project" value="TreeGrafter"/>
</dbReference>
<dbReference type="AlphaFoldDB" id="A0A812BY07"/>
<dbReference type="GO" id="GO:0050038">
    <property type="term" value="F:L-xylulose reductase (NADPH) activity"/>
    <property type="evidence" value="ECO:0007669"/>
    <property type="project" value="UniProtKB-EC"/>
</dbReference>
<comment type="subunit">
    <text evidence="2">Homotetramer.</text>
</comment>
<dbReference type="InterPro" id="IPR051737">
    <property type="entry name" value="L-xylulose/Carbonyl_redctase"/>
</dbReference>
<dbReference type="SUPFAM" id="SSF51735">
    <property type="entry name" value="NAD(P)-binding Rossmann-fold domains"/>
    <property type="match status" value="1"/>
</dbReference>
<dbReference type="EMBL" id="CAHIKZ030001001">
    <property type="protein sequence ID" value="CAE1248524.1"/>
    <property type="molecule type" value="Genomic_DNA"/>
</dbReference>
<dbReference type="GO" id="GO:0006006">
    <property type="term" value="P:glucose metabolic process"/>
    <property type="evidence" value="ECO:0007669"/>
    <property type="project" value="TreeGrafter"/>
</dbReference>
<dbReference type="FunFam" id="3.40.50.720:FF:000214">
    <property type="entry name" value="L-xylulose reductase"/>
    <property type="match status" value="1"/>
</dbReference>
<reference evidence="5" key="1">
    <citation type="submission" date="2021-01" db="EMBL/GenBank/DDBJ databases">
        <authorList>
            <person name="Li R."/>
            <person name="Bekaert M."/>
        </authorList>
    </citation>
    <scope>NUCLEOTIDE SEQUENCE</scope>
    <source>
        <strain evidence="5">Farmed</strain>
    </source>
</reference>
<dbReference type="PANTHER" id="PTHR44252:SF3">
    <property type="entry name" value="D-ERYTHRULOSE REDUCTASE-RELATED"/>
    <property type="match status" value="1"/>
</dbReference>
<evidence type="ECO:0000313" key="5">
    <source>
        <dbReference type="EMBL" id="CAE1248524.1"/>
    </source>
</evidence>
<dbReference type="PRINTS" id="PR00081">
    <property type="entry name" value="GDHRDH"/>
</dbReference>
<keyword evidence="4 5" id="KW-0560">Oxidoreductase</keyword>
<evidence type="ECO:0000256" key="1">
    <source>
        <dbReference type="ARBA" id="ARBA00006484"/>
    </source>
</evidence>
<comment type="caution">
    <text evidence="5">The sequence shown here is derived from an EMBL/GenBank/DDBJ whole genome shotgun (WGS) entry which is preliminary data.</text>
</comment>
<evidence type="ECO:0000256" key="3">
    <source>
        <dbReference type="ARBA" id="ARBA00022857"/>
    </source>
</evidence>
<comment type="similarity">
    <text evidence="1">Belongs to the short-chain dehydrogenases/reductases (SDR) family.</text>
</comment>
<protein>
    <submittedName>
        <fullName evidence="5">DCXR</fullName>
        <ecNumber evidence="5">1.1.1.10</ecNumber>
    </submittedName>
</protein>
<dbReference type="InterPro" id="IPR036291">
    <property type="entry name" value="NAD(P)-bd_dom_sf"/>
</dbReference>
<evidence type="ECO:0000256" key="4">
    <source>
        <dbReference type="ARBA" id="ARBA00023002"/>
    </source>
</evidence>
<gene>
    <name evidence="5" type="ORF">SPHA_26210</name>
</gene>
<dbReference type="PRINTS" id="PR00080">
    <property type="entry name" value="SDRFAMILY"/>
</dbReference>
<dbReference type="PANTHER" id="PTHR44252">
    <property type="entry name" value="D-ERYTHRULOSE REDUCTASE"/>
    <property type="match status" value="1"/>
</dbReference>
<organism evidence="5 6">
    <name type="scientific">Acanthosepion pharaonis</name>
    <name type="common">Pharaoh cuttlefish</name>
    <name type="synonym">Sepia pharaonis</name>
    <dbReference type="NCBI Taxonomy" id="158019"/>
    <lineage>
        <taxon>Eukaryota</taxon>
        <taxon>Metazoa</taxon>
        <taxon>Spiralia</taxon>
        <taxon>Lophotrochozoa</taxon>
        <taxon>Mollusca</taxon>
        <taxon>Cephalopoda</taxon>
        <taxon>Coleoidea</taxon>
        <taxon>Decapodiformes</taxon>
        <taxon>Sepiida</taxon>
        <taxon>Sepiina</taxon>
        <taxon>Sepiidae</taxon>
        <taxon>Acanthosepion</taxon>
    </lineage>
</organism>
<dbReference type="Gene3D" id="3.40.50.720">
    <property type="entry name" value="NAD(P)-binding Rossmann-like Domain"/>
    <property type="match status" value="1"/>
</dbReference>
<dbReference type="GO" id="GO:0005997">
    <property type="term" value="P:xylulose metabolic process"/>
    <property type="evidence" value="ECO:0007669"/>
    <property type="project" value="TreeGrafter"/>
</dbReference>
<dbReference type="EC" id="1.1.1.10" evidence="5"/>
<dbReference type="Proteomes" id="UP000597762">
    <property type="component" value="Unassembled WGS sequence"/>
</dbReference>
<evidence type="ECO:0000256" key="2">
    <source>
        <dbReference type="ARBA" id="ARBA00011881"/>
    </source>
</evidence>
<name>A0A812BY07_ACAPH</name>